<dbReference type="RefSeq" id="WP_271277172.1">
    <property type="nucleotide sequence ID" value="NZ_BAABFD010000011.1"/>
</dbReference>
<sequence>MSNPRQGIAGFRLTEHTWITELGNWIDAISPDGRRAGALLFDSRIIELPGVRERVVSAVLTDRRLVMGGLGGLIPVADVVAAGEQVWLLTAQAVTPTLASLLAAGTVEAGGAAAVLADTSQTLLALHASGVTHGSVHPGTVVVTADGAALLSERGLADAIRGEISPPDRDVSGWAALARGLAGACQRGAPQAAAAFERAAAAATTHGLAAARSGLLAESHVLPGGMITRDRLAQAARGQSMFAQPAAYGMPAPAGQERDEGDIVTLLHVPQGRESAGRTTHAGQATTSPSPGGGEAMRFGPGVGAAGQESTAQRIWREGASPARNGRARAVRARRRRTIVSALVFAAVMAGAVLAWLRLGGGDDTPVAVEKVTVTTSEKTLGCDSDAFVSGRIDTNGGAGEIRYEWRMNLDKDVEEGTLRATAGTTSYDVDLTWRLQGERTAKATATLRVLSPGPARTAKTTFTYKC</sequence>
<keyword evidence="2" id="KW-0812">Transmembrane</keyword>
<feature type="transmembrane region" description="Helical" evidence="2">
    <location>
        <begin position="339"/>
        <end position="357"/>
    </location>
</feature>
<protein>
    <recommendedName>
        <fullName evidence="5">Protein kinase domain-containing protein</fullName>
    </recommendedName>
</protein>
<proteinExistence type="predicted"/>
<dbReference type="Proteomes" id="UP001212498">
    <property type="component" value="Unassembled WGS sequence"/>
</dbReference>
<feature type="compositionally biased region" description="Gly residues" evidence="1">
    <location>
        <begin position="291"/>
        <end position="305"/>
    </location>
</feature>
<name>A0ABT4SZM5_9ACTN</name>
<dbReference type="EMBL" id="JAPNUD010000048">
    <property type="protein sequence ID" value="MDA0642702.1"/>
    <property type="molecule type" value="Genomic_DNA"/>
</dbReference>
<evidence type="ECO:0000256" key="2">
    <source>
        <dbReference type="SAM" id="Phobius"/>
    </source>
</evidence>
<dbReference type="Gene3D" id="1.10.510.10">
    <property type="entry name" value="Transferase(Phosphotransferase) domain 1"/>
    <property type="match status" value="1"/>
</dbReference>
<keyword evidence="2" id="KW-0472">Membrane</keyword>
<accession>A0ABT4SZM5</accession>
<feature type="compositionally biased region" description="Polar residues" evidence="1">
    <location>
        <begin position="277"/>
        <end position="290"/>
    </location>
</feature>
<gene>
    <name evidence="3" type="ORF">OUY24_18905</name>
</gene>
<reference evidence="3 4" key="1">
    <citation type="submission" date="2022-11" db="EMBL/GenBank/DDBJ databases">
        <title>Nonomuraea corallina sp. nov., a new species of the genus Nonomuraea isolated from sea side sediment in Thai sea.</title>
        <authorList>
            <person name="Ngamcharungchit C."/>
            <person name="Matsumoto A."/>
            <person name="Suriyachadkun C."/>
            <person name="Panbangred W."/>
            <person name="Inahashi Y."/>
            <person name="Intra B."/>
        </authorList>
    </citation>
    <scope>NUCLEOTIDE SEQUENCE [LARGE SCALE GENOMIC DNA]</scope>
    <source>
        <strain evidence="3 4">DSM 43553</strain>
    </source>
</reference>
<evidence type="ECO:0000313" key="4">
    <source>
        <dbReference type="Proteomes" id="UP001212498"/>
    </source>
</evidence>
<keyword evidence="2" id="KW-1133">Transmembrane helix</keyword>
<evidence type="ECO:0008006" key="5">
    <source>
        <dbReference type="Google" id="ProtNLM"/>
    </source>
</evidence>
<evidence type="ECO:0000313" key="3">
    <source>
        <dbReference type="EMBL" id="MDA0642702.1"/>
    </source>
</evidence>
<organism evidence="3 4">
    <name type="scientific">Nonomuraea ferruginea</name>
    <dbReference type="NCBI Taxonomy" id="46174"/>
    <lineage>
        <taxon>Bacteria</taxon>
        <taxon>Bacillati</taxon>
        <taxon>Actinomycetota</taxon>
        <taxon>Actinomycetes</taxon>
        <taxon>Streptosporangiales</taxon>
        <taxon>Streptosporangiaceae</taxon>
        <taxon>Nonomuraea</taxon>
    </lineage>
</organism>
<feature type="region of interest" description="Disordered" evidence="1">
    <location>
        <begin position="273"/>
        <end position="311"/>
    </location>
</feature>
<evidence type="ECO:0000256" key="1">
    <source>
        <dbReference type="SAM" id="MobiDB-lite"/>
    </source>
</evidence>
<comment type="caution">
    <text evidence="3">The sequence shown here is derived from an EMBL/GenBank/DDBJ whole genome shotgun (WGS) entry which is preliminary data.</text>
</comment>
<keyword evidence="4" id="KW-1185">Reference proteome</keyword>